<dbReference type="Proteomes" id="UP000243205">
    <property type="component" value="Unassembled WGS sequence"/>
</dbReference>
<keyword evidence="1" id="KW-0145">Chemotaxis</keyword>
<proteinExistence type="predicted"/>
<feature type="compositionally biased region" description="Low complexity" evidence="2">
    <location>
        <begin position="453"/>
        <end position="472"/>
    </location>
</feature>
<evidence type="ECO:0000313" key="3">
    <source>
        <dbReference type="EMBL" id="SDE27977.1"/>
    </source>
</evidence>
<dbReference type="Gene3D" id="3.40.1550.10">
    <property type="entry name" value="CheC-like"/>
    <property type="match status" value="2"/>
</dbReference>
<reference evidence="4" key="1">
    <citation type="submission" date="2016-10" db="EMBL/GenBank/DDBJ databases">
        <authorList>
            <person name="Varghese N."/>
            <person name="Submissions S."/>
        </authorList>
    </citation>
    <scope>NUCLEOTIDE SEQUENCE [LARGE SCALE GENOMIC DNA]</scope>
    <source>
        <strain evidence="4">DSM 8987</strain>
    </source>
</reference>
<dbReference type="GO" id="GO:0006935">
    <property type="term" value="P:chemotaxis"/>
    <property type="evidence" value="ECO:0007669"/>
    <property type="project" value="UniProtKB-KW"/>
</dbReference>
<feature type="region of interest" description="Disordered" evidence="2">
    <location>
        <begin position="446"/>
        <end position="472"/>
    </location>
</feature>
<evidence type="ECO:0000256" key="1">
    <source>
        <dbReference type="ARBA" id="ARBA00022500"/>
    </source>
</evidence>
<evidence type="ECO:0000313" key="4">
    <source>
        <dbReference type="Proteomes" id="UP000243205"/>
    </source>
</evidence>
<feature type="region of interest" description="Disordered" evidence="2">
    <location>
        <begin position="199"/>
        <end position="245"/>
    </location>
</feature>
<gene>
    <name evidence="3" type="ORF">SAMN05661003_10697</name>
</gene>
<keyword evidence="4" id="KW-1185">Reference proteome</keyword>
<dbReference type="SUPFAM" id="SSF52172">
    <property type="entry name" value="CheY-like"/>
    <property type="match status" value="1"/>
</dbReference>
<feature type="compositionally biased region" description="Low complexity" evidence="2">
    <location>
        <begin position="211"/>
        <end position="232"/>
    </location>
</feature>
<dbReference type="OrthoDB" id="5428968at2"/>
<evidence type="ECO:0000256" key="2">
    <source>
        <dbReference type="SAM" id="MobiDB-lite"/>
    </source>
</evidence>
<dbReference type="SUPFAM" id="SSF103039">
    <property type="entry name" value="CheC-like"/>
    <property type="match status" value="2"/>
</dbReference>
<dbReference type="Gene3D" id="3.40.50.2300">
    <property type="match status" value="1"/>
</dbReference>
<dbReference type="InterPro" id="IPR011006">
    <property type="entry name" value="CheY-like_superfamily"/>
</dbReference>
<dbReference type="InterPro" id="IPR028976">
    <property type="entry name" value="CheC-like_sf"/>
</dbReference>
<dbReference type="AlphaFoldDB" id="A0A1G7BM29"/>
<name>A0A1G7BM29_9BACT</name>
<sequence>MAERATVDRVFNAIIEQTAEEVGALLGEPFRLENHQSRLLTKAQLFEVSRSRSVLTTLVISGDASGEGYLITDLKDSIVLGGTLIMLPADQIEENCKQRTFEGEAADAFGEVANIVAGVYTSVFLEMYPQNLHFKRTTVSDFLPSRLDPAAAEPFPPGEYYHSSADMYLGDTALQKLEVIVPAAVLGLASDALPEAEAVTAPSAQGPPPAAAQDEVAAEAVTEASAAQPTQEAVEEPPQEPAEVAAPAEPYVDLKTAERTLKAALNQCGEEIGTMLGIEISLSSLTTGYISKEEYFAKPGAKATCTQMLVSGDSSGISYFLVDLKDAIFFGGSLIMLPTDELEKNIQSGTLEGETADAFGEVANIISGALVQTFDEMYPRKFHLKKGEQQTFTPAKVLPEQPTPFPPGEYFQVCASMDADEQDLGRLCFLVPVDLLHIPPRPAEAGWGQPAVPASRPAAAQDGAGASVAPQPAAEPAATAAAAEKAVVLVYQQPQQPQLYQQVLQQAGYQVLCYEAGERFSDLRHYQLLGGFLVMEAVDDEGFAALIKVRAELPDKAPLVVAGPQWTRSDVLKAVRYGVHDILVSPASEAEIAEKCAGHLPRP</sequence>
<dbReference type="EMBL" id="FNAQ01000006">
    <property type="protein sequence ID" value="SDE27977.1"/>
    <property type="molecule type" value="Genomic_DNA"/>
</dbReference>
<accession>A0A1G7BM29</accession>
<dbReference type="STRING" id="57664.SAMN05661003_10697"/>
<protein>
    <recommendedName>
        <fullName evidence="5">Chemotaxis phosphatase CheX</fullName>
    </recommendedName>
</protein>
<organism evidence="3 4">
    <name type="scientific">Desulfuromonas thiophila</name>
    <dbReference type="NCBI Taxonomy" id="57664"/>
    <lineage>
        <taxon>Bacteria</taxon>
        <taxon>Pseudomonadati</taxon>
        <taxon>Thermodesulfobacteriota</taxon>
        <taxon>Desulfuromonadia</taxon>
        <taxon>Desulfuromonadales</taxon>
        <taxon>Desulfuromonadaceae</taxon>
        <taxon>Desulfuromonas</taxon>
    </lineage>
</organism>
<dbReference type="RefSeq" id="WP_092078062.1">
    <property type="nucleotide sequence ID" value="NZ_FNAQ01000006.1"/>
</dbReference>
<evidence type="ECO:0008006" key="5">
    <source>
        <dbReference type="Google" id="ProtNLM"/>
    </source>
</evidence>